<name>G9QHF8_9BACI</name>
<reference evidence="2 3" key="1">
    <citation type="submission" date="2011-09" db="EMBL/GenBank/DDBJ databases">
        <title>The Genome Sequence of Bacillus smithii 7_3_47FAA.</title>
        <authorList>
            <consortium name="The Broad Institute Genome Sequencing Platform"/>
            <person name="Earl A."/>
            <person name="Ward D."/>
            <person name="Feldgarden M."/>
            <person name="Gevers D."/>
            <person name="Daigneault M."/>
            <person name="Strauss J."/>
            <person name="Allen-Vercoe E."/>
            <person name="Young S.K."/>
            <person name="Zeng Q."/>
            <person name="Gargeya S."/>
            <person name="Fitzgerald M."/>
            <person name="Haas B."/>
            <person name="Abouelleil A."/>
            <person name="Alvarado L."/>
            <person name="Arachchi H.M."/>
            <person name="Berlin A."/>
            <person name="Brown A."/>
            <person name="Chapman S.B."/>
            <person name="Chen Z."/>
            <person name="Dunbar C."/>
            <person name="Freedman E."/>
            <person name="Gearin G."/>
            <person name="Goldberg J."/>
            <person name="Griggs A."/>
            <person name="Gujja S."/>
            <person name="Heiman D."/>
            <person name="Howarth C."/>
            <person name="Larson L."/>
            <person name="Lui A."/>
            <person name="MacDonald P.J.P."/>
            <person name="Montmayeur A."/>
            <person name="Murphy C."/>
            <person name="Neiman D."/>
            <person name="Pearson M."/>
            <person name="Priest M."/>
            <person name="Roberts A."/>
            <person name="Saif S."/>
            <person name="Shea T."/>
            <person name="Shenoy N."/>
            <person name="Sisk P."/>
            <person name="Stolte C."/>
            <person name="Sykes S."/>
            <person name="Wortman J."/>
            <person name="Nusbaum C."/>
            <person name="Birren B."/>
        </authorList>
    </citation>
    <scope>NUCLEOTIDE SEQUENCE [LARGE SCALE GENOMIC DNA]</scope>
    <source>
        <strain evidence="2 3">7_3_47FAA</strain>
    </source>
</reference>
<gene>
    <name evidence="2" type="ORF">HMPREF1015_01217</name>
</gene>
<feature type="compositionally biased region" description="Basic and acidic residues" evidence="1">
    <location>
        <begin position="57"/>
        <end position="66"/>
    </location>
</feature>
<feature type="region of interest" description="Disordered" evidence="1">
    <location>
        <begin position="23"/>
        <end position="75"/>
    </location>
</feature>
<comment type="caution">
    <text evidence="2">The sequence shown here is derived from an EMBL/GenBank/DDBJ whole genome shotgun (WGS) entry which is preliminary data.</text>
</comment>
<organism evidence="2 3">
    <name type="scientific">Bacillus smithii 7_3_47FAA</name>
    <dbReference type="NCBI Taxonomy" id="665952"/>
    <lineage>
        <taxon>Bacteria</taxon>
        <taxon>Bacillati</taxon>
        <taxon>Bacillota</taxon>
        <taxon>Bacilli</taxon>
        <taxon>Bacillales</taxon>
        <taxon>Bacillaceae</taxon>
        <taxon>Bacillus</taxon>
    </lineage>
</organism>
<dbReference type="RefSeq" id="WP_003352626.1">
    <property type="nucleotide sequence ID" value="NZ_JH414740.1"/>
</dbReference>
<evidence type="ECO:0000256" key="1">
    <source>
        <dbReference type="SAM" id="MobiDB-lite"/>
    </source>
</evidence>
<dbReference type="HOGENOM" id="CLU_1966189_0_0_9"/>
<feature type="compositionally biased region" description="Basic and acidic residues" evidence="1">
    <location>
        <begin position="26"/>
        <end position="42"/>
    </location>
</feature>
<evidence type="ECO:0000313" key="3">
    <source>
        <dbReference type="Proteomes" id="UP000011747"/>
    </source>
</evidence>
<dbReference type="EMBL" id="ACWF01000014">
    <property type="protein sequence ID" value="EHL79403.1"/>
    <property type="molecule type" value="Genomic_DNA"/>
</dbReference>
<dbReference type="PATRIC" id="fig|665952.3.peg.350"/>
<keyword evidence="3" id="KW-1185">Reference proteome</keyword>
<dbReference type="Proteomes" id="UP000011747">
    <property type="component" value="Unassembled WGS sequence"/>
</dbReference>
<feature type="region of interest" description="Disordered" evidence="1">
    <location>
        <begin position="90"/>
        <end position="112"/>
    </location>
</feature>
<proteinExistence type="predicted"/>
<dbReference type="AlphaFoldDB" id="G9QHF8"/>
<sequence>MLTTIICIILSILVLTGLVTVNTRAVTKEPSGRSEEERTQRQEEEESGTDRPPLSQSDDHVRHHEDEDLQSIMADDEYRQVLKNFWKQVSKDADHSDEENPSKVEDPIKDDQYREALRLMNKDQDDQ</sequence>
<protein>
    <submittedName>
        <fullName evidence="2">Uncharacterized protein</fullName>
    </submittedName>
</protein>
<evidence type="ECO:0000313" key="2">
    <source>
        <dbReference type="EMBL" id="EHL79403.1"/>
    </source>
</evidence>
<accession>G9QHF8</accession>